<name>A0A8S1RXL8_9CILI</name>
<sequence length="34" mass="4063">MVMKLQQKKIGYEILIRINRGGIEFDDLGIYFFI</sequence>
<comment type="caution">
    <text evidence="1">The sequence shown here is derived from an EMBL/GenBank/DDBJ whole genome shotgun (WGS) entry which is preliminary data.</text>
</comment>
<accession>A0A8S1RXL8</accession>
<dbReference type="AlphaFoldDB" id="A0A8S1RXL8"/>
<reference evidence="1" key="1">
    <citation type="submission" date="2021-01" db="EMBL/GenBank/DDBJ databases">
        <authorList>
            <consortium name="Genoscope - CEA"/>
            <person name="William W."/>
        </authorList>
    </citation>
    <scope>NUCLEOTIDE SEQUENCE</scope>
</reference>
<dbReference type="Proteomes" id="UP000689195">
    <property type="component" value="Unassembled WGS sequence"/>
</dbReference>
<evidence type="ECO:0000313" key="2">
    <source>
        <dbReference type="Proteomes" id="UP000689195"/>
    </source>
</evidence>
<organism evidence="1 2">
    <name type="scientific">Paramecium pentaurelia</name>
    <dbReference type="NCBI Taxonomy" id="43138"/>
    <lineage>
        <taxon>Eukaryota</taxon>
        <taxon>Sar</taxon>
        <taxon>Alveolata</taxon>
        <taxon>Ciliophora</taxon>
        <taxon>Intramacronucleata</taxon>
        <taxon>Oligohymenophorea</taxon>
        <taxon>Peniculida</taxon>
        <taxon>Parameciidae</taxon>
        <taxon>Paramecium</taxon>
    </lineage>
</organism>
<dbReference type="EMBL" id="CAJJDO010000002">
    <property type="protein sequence ID" value="CAD8132716.1"/>
    <property type="molecule type" value="Genomic_DNA"/>
</dbReference>
<proteinExistence type="predicted"/>
<protein>
    <submittedName>
        <fullName evidence="1">Uncharacterized protein</fullName>
    </submittedName>
</protein>
<evidence type="ECO:0000313" key="1">
    <source>
        <dbReference type="EMBL" id="CAD8132716.1"/>
    </source>
</evidence>
<gene>
    <name evidence="1" type="ORF">PPENT_87.1.T0020035</name>
</gene>
<keyword evidence="2" id="KW-1185">Reference proteome</keyword>